<evidence type="ECO:0000313" key="2">
    <source>
        <dbReference type="EMBL" id="MFC4505128.1"/>
    </source>
</evidence>
<gene>
    <name evidence="2" type="ORF">ACFPIH_37530</name>
</gene>
<comment type="caution">
    <text evidence="2">The sequence shown here is derived from an EMBL/GenBank/DDBJ whole genome shotgun (WGS) entry which is preliminary data.</text>
</comment>
<dbReference type="Gene3D" id="2.60.40.10">
    <property type="entry name" value="Immunoglobulins"/>
    <property type="match status" value="1"/>
</dbReference>
<organism evidence="2 3">
    <name type="scientific">Streptomyces vulcanius</name>
    <dbReference type="NCBI Taxonomy" id="1441876"/>
    <lineage>
        <taxon>Bacteria</taxon>
        <taxon>Bacillati</taxon>
        <taxon>Actinomycetota</taxon>
        <taxon>Actinomycetes</taxon>
        <taxon>Kitasatosporales</taxon>
        <taxon>Streptomycetaceae</taxon>
        <taxon>Streptomyces</taxon>
    </lineage>
</organism>
<protein>
    <submittedName>
        <fullName evidence="2">Ig-like domain-containing protein</fullName>
    </submittedName>
</protein>
<evidence type="ECO:0000313" key="3">
    <source>
        <dbReference type="Proteomes" id="UP001595839"/>
    </source>
</evidence>
<sequence length="180" mass="18251">MTLPDQSWQTFALTDQGAETVRRWQDRRLWKTGTILALAAVVGLASPAAAAVNSTTTVTASPPAANVGVPVTLTATVTCDAAPGGGLGVTFFDGGDILNTVPVSANGQAGHTTAFTTTGTHTITAAYNGNDNCFASSNTTTVVVSAVPVTPTPPANGFCFLVCGLIGFTVGDINNNIEVH</sequence>
<reference evidence="3" key="1">
    <citation type="journal article" date="2019" name="Int. J. Syst. Evol. Microbiol.">
        <title>The Global Catalogue of Microorganisms (GCM) 10K type strain sequencing project: providing services to taxonomists for standard genome sequencing and annotation.</title>
        <authorList>
            <consortium name="The Broad Institute Genomics Platform"/>
            <consortium name="The Broad Institute Genome Sequencing Center for Infectious Disease"/>
            <person name="Wu L."/>
            <person name="Ma J."/>
        </authorList>
    </citation>
    <scope>NUCLEOTIDE SEQUENCE [LARGE SCALE GENOMIC DNA]</scope>
    <source>
        <strain evidence="3">CGMCC 4.7177</strain>
    </source>
</reference>
<dbReference type="Pfam" id="PF16640">
    <property type="entry name" value="Big_3_5"/>
    <property type="match status" value="1"/>
</dbReference>
<accession>A0ABV9B267</accession>
<feature type="domain" description="Bacterial Ig-like" evidence="1">
    <location>
        <begin position="58"/>
        <end position="144"/>
    </location>
</feature>
<dbReference type="InterPro" id="IPR013783">
    <property type="entry name" value="Ig-like_fold"/>
</dbReference>
<dbReference type="RefSeq" id="WP_381169087.1">
    <property type="nucleotide sequence ID" value="NZ_JBHSFK010000031.1"/>
</dbReference>
<dbReference type="InterPro" id="IPR032109">
    <property type="entry name" value="Big_3_5"/>
</dbReference>
<dbReference type="Proteomes" id="UP001595839">
    <property type="component" value="Unassembled WGS sequence"/>
</dbReference>
<dbReference type="EMBL" id="JBHSFK010000031">
    <property type="protein sequence ID" value="MFC4505128.1"/>
    <property type="molecule type" value="Genomic_DNA"/>
</dbReference>
<proteinExistence type="predicted"/>
<keyword evidence="3" id="KW-1185">Reference proteome</keyword>
<name>A0ABV9B267_9ACTN</name>
<evidence type="ECO:0000259" key="1">
    <source>
        <dbReference type="Pfam" id="PF16640"/>
    </source>
</evidence>